<reference evidence="1 2" key="1">
    <citation type="journal article" date="2009" name="Proc. Natl. Acad. Sci. U.S.A.">
        <title>Characterizing a model human gut microbiota composed of members of its two dominant bacterial phyla.</title>
        <authorList>
            <person name="Mahowald M.A."/>
            <person name="Rey F.E."/>
            <person name="Seedorf H."/>
            <person name="Turnbaugh P.J."/>
            <person name="Fulton R.S."/>
            <person name="Wollam A."/>
            <person name="Shah N."/>
            <person name="Wang C."/>
            <person name="Magrini V."/>
            <person name="Wilson R.K."/>
            <person name="Cantarel B.L."/>
            <person name="Coutinho P.M."/>
            <person name="Henrissat B."/>
            <person name="Crock L.W."/>
            <person name="Russell A."/>
            <person name="Verberkmoes N.C."/>
            <person name="Hettich R.L."/>
            <person name="Gordon J.I."/>
        </authorList>
    </citation>
    <scope>NUCLEOTIDE SEQUENCE [LARGE SCALE GENOMIC DNA]</scope>
    <source>
        <strain evidence="2">ATCC 33656 / DSM 3377 / JCM 17463 / KCTC 5835 / LMG 30912 / VPI 0990</strain>
    </source>
</reference>
<organism evidence="1 2">
    <name type="scientific">Agathobacter rectalis (strain ATCC 33656 / DSM 3377 / JCM 17463 / KCTC 5835 / VPI 0990)</name>
    <name type="common">Eubacterium rectale</name>
    <dbReference type="NCBI Taxonomy" id="515619"/>
    <lineage>
        <taxon>Bacteria</taxon>
        <taxon>Bacillati</taxon>
        <taxon>Bacillota</taxon>
        <taxon>Clostridia</taxon>
        <taxon>Lachnospirales</taxon>
        <taxon>Lachnospiraceae</taxon>
        <taxon>Agathobacter</taxon>
    </lineage>
</organism>
<dbReference type="EMBL" id="CP001107">
    <property type="protein sequence ID" value="ACR74918.1"/>
    <property type="molecule type" value="Genomic_DNA"/>
</dbReference>
<accession>C4ZHA6</accession>
<dbReference type="PaxDb" id="515619-EUBREC_1156"/>
<proteinExistence type="predicted"/>
<evidence type="ECO:0000313" key="1">
    <source>
        <dbReference type="EMBL" id="ACR74918.1"/>
    </source>
</evidence>
<evidence type="ECO:0000313" key="2">
    <source>
        <dbReference type="Proteomes" id="UP000001477"/>
    </source>
</evidence>
<sequence length="40" mass="4590">MCPVDLAKPSKTTRYLLNYEGELYMIKILFICHGRTVGSQ</sequence>
<gene>
    <name evidence="1" type="ordered locus">EUBREC_1156</name>
</gene>
<dbReference type="HOGENOM" id="CLU_3289868_0_0_9"/>
<dbReference type="Proteomes" id="UP000001477">
    <property type="component" value="Chromosome"/>
</dbReference>
<dbReference type="AlphaFoldDB" id="C4ZHA6"/>
<dbReference type="KEGG" id="ere:EUBREC_1156"/>
<name>C4ZHA6_AGARV</name>
<protein>
    <submittedName>
        <fullName evidence="1">Uncharacterized protein</fullName>
    </submittedName>
</protein>